<dbReference type="InterPro" id="IPR013249">
    <property type="entry name" value="RNA_pol_sigma70_r4_t2"/>
</dbReference>
<dbReference type="InterPro" id="IPR013324">
    <property type="entry name" value="RNA_pol_sigma_r3/r4-like"/>
</dbReference>
<dbReference type="Pfam" id="PF20239">
    <property type="entry name" value="DUF6596"/>
    <property type="match status" value="1"/>
</dbReference>
<dbReference type="GO" id="GO:0016987">
    <property type="term" value="F:sigma factor activity"/>
    <property type="evidence" value="ECO:0007669"/>
    <property type="project" value="UniProtKB-KW"/>
</dbReference>
<dbReference type="Pfam" id="PF04542">
    <property type="entry name" value="Sigma70_r2"/>
    <property type="match status" value="1"/>
</dbReference>
<protein>
    <submittedName>
        <fullName evidence="8">RNA polymerase sigma-70 factor (ECF subfamily)</fullName>
    </submittedName>
</protein>
<dbReference type="Pfam" id="PF08281">
    <property type="entry name" value="Sigma70_r4_2"/>
    <property type="match status" value="1"/>
</dbReference>
<comment type="caution">
    <text evidence="8">The sequence shown here is derived from an EMBL/GenBank/DDBJ whole genome shotgun (WGS) entry which is preliminary data.</text>
</comment>
<dbReference type="SUPFAM" id="SSF88946">
    <property type="entry name" value="Sigma2 domain of RNA polymerase sigma factors"/>
    <property type="match status" value="1"/>
</dbReference>
<dbReference type="GO" id="GO:0006352">
    <property type="term" value="P:DNA-templated transcription initiation"/>
    <property type="evidence" value="ECO:0007669"/>
    <property type="project" value="InterPro"/>
</dbReference>
<dbReference type="RefSeq" id="WP_184388572.1">
    <property type="nucleotide sequence ID" value="NZ_BAAAJD010000023.1"/>
</dbReference>
<dbReference type="GO" id="GO:0003677">
    <property type="term" value="F:DNA binding"/>
    <property type="evidence" value="ECO:0007669"/>
    <property type="project" value="InterPro"/>
</dbReference>
<evidence type="ECO:0000313" key="8">
    <source>
        <dbReference type="EMBL" id="MBB5430586.1"/>
    </source>
</evidence>
<proteinExistence type="inferred from homology"/>
<dbReference type="InterPro" id="IPR036388">
    <property type="entry name" value="WH-like_DNA-bd_sf"/>
</dbReference>
<evidence type="ECO:0000256" key="1">
    <source>
        <dbReference type="ARBA" id="ARBA00010641"/>
    </source>
</evidence>
<feature type="domain" description="DUF6596" evidence="7">
    <location>
        <begin position="179"/>
        <end position="278"/>
    </location>
</feature>
<dbReference type="Gene3D" id="1.10.10.10">
    <property type="entry name" value="Winged helix-like DNA-binding domain superfamily/Winged helix DNA-binding domain"/>
    <property type="match status" value="1"/>
</dbReference>
<dbReference type="Proteomes" id="UP000572635">
    <property type="component" value="Unassembled WGS sequence"/>
</dbReference>
<keyword evidence="2" id="KW-0805">Transcription regulation</keyword>
<keyword evidence="3" id="KW-0731">Sigma factor</keyword>
<feature type="domain" description="RNA polymerase sigma-70 region 2" evidence="5">
    <location>
        <begin position="14"/>
        <end position="78"/>
    </location>
</feature>
<dbReference type="Gene3D" id="1.10.1740.10">
    <property type="match status" value="1"/>
</dbReference>
<evidence type="ECO:0000256" key="2">
    <source>
        <dbReference type="ARBA" id="ARBA00023015"/>
    </source>
</evidence>
<dbReference type="SUPFAM" id="SSF88659">
    <property type="entry name" value="Sigma3 and sigma4 domains of RNA polymerase sigma factors"/>
    <property type="match status" value="1"/>
</dbReference>
<evidence type="ECO:0000259" key="7">
    <source>
        <dbReference type="Pfam" id="PF20239"/>
    </source>
</evidence>
<gene>
    <name evidence="8" type="ORF">HDA36_000670</name>
</gene>
<dbReference type="InterPro" id="IPR046531">
    <property type="entry name" value="DUF6596"/>
</dbReference>
<dbReference type="NCBIfam" id="TIGR02937">
    <property type="entry name" value="sigma70-ECF"/>
    <property type="match status" value="1"/>
</dbReference>
<organism evidence="8 9">
    <name type="scientific">Nocardiopsis composta</name>
    <dbReference type="NCBI Taxonomy" id="157465"/>
    <lineage>
        <taxon>Bacteria</taxon>
        <taxon>Bacillati</taxon>
        <taxon>Actinomycetota</taxon>
        <taxon>Actinomycetes</taxon>
        <taxon>Streptosporangiales</taxon>
        <taxon>Nocardiopsidaceae</taxon>
        <taxon>Nocardiopsis</taxon>
    </lineage>
</organism>
<comment type="similarity">
    <text evidence="1">Belongs to the sigma-70 factor family. ECF subfamily.</text>
</comment>
<dbReference type="PANTHER" id="PTHR47756:SF2">
    <property type="entry name" value="BLL6612 PROTEIN"/>
    <property type="match status" value="1"/>
</dbReference>
<evidence type="ECO:0000256" key="4">
    <source>
        <dbReference type="ARBA" id="ARBA00023163"/>
    </source>
</evidence>
<dbReference type="InterPro" id="IPR007627">
    <property type="entry name" value="RNA_pol_sigma70_r2"/>
</dbReference>
<evidence type="ECO:0000259" key="5">
    <source>
        <dbReference type="Pfam" id="PF04542"/>
    </source>
</evidence>
<dbReference type="PANTHER" id="PTHR47756">
    <property type="entry name" value="BLL6612 PROTEIN-RELATED"/>
    <property type="match status" value="1"/>
</dbReference>
<dbReference type="InterPro" id="IPR013325">
    <property type="entry name" value="RNA_pol_sigma_r2"/>
</dbReference>
<keyword evidence="4" id="KW-0804">Transcription</keyword>
<accession>A0A7W8VBQ3</accession>
<evidence type="ECO:0000313" key="9">
    <source>
        <dbReference type="Proteomes" id="UP000572635"/>
    </source>
</evidence>
<reference evidence="8 9" key="1">
    <citation type="submission" date="2020-08" db="EMBL/GenBank/DDBJ databases">
        <title>Sequencing the genomes of 1000 actinobacteria strains.</title>
        <authorList>
            <person name="Klenk H.-P."/>
        </authorList>
    </citation>
    <scope>NUCLEOTIDE SEQUENCE [LARGE SCALE GENOMIC DNA]</scope>
    <source>
        <strain evidence="8 9">DSM 44551</strain>
    </source>
</reference>
<dbReference type="InterPro" id="IPR014284">
    <property type="entry name" value="RNA_pol_sigma-70_dom"/>
</dbReference>
<dbReference type="EMBL" id="JACHDB010000001">
    <property type="protein sequence ID" value="MBB5430586.1"/>
    <property type="molecule type" value="Genomic_DNA"/>
</dbReference>
<sequence>MAALSTEDVEQVFAREYGRAVSVLVRVLGDIDLAEDAVQDAFTEAVRRWPSAGLPPSPAGWIITTARNRAVDRLRKETAGRSRHAQAALLHAENEPAEEGPVRDDRLRLIFTCCHPALAEHARVALTLRLLCGLTTAEIARAFLVPEPTMAQRLVRAKNKIRDARIPYRVPREADLPDRLRSVLAVVYLVFNEGYLASSGERAVRADLCAEAIRLGRLLHGLMPDEPEVAGLLALMLLIESRRPARTGPGGELVRLADQDRTRWNRALIDEGQELVRACLRRNRPGPYQIQAAVNAVHADAATAADTDWRQILALYDQLAAFDRGPVAALNRAVAVAEVHGPAAALPLVDALDLDRYHLFHAIRADLLHRLGRTAEADEAYTAALARTDNEAERTLLRRARESLR</sequence>
<evidence type="ECO:0000256" key="3">
    <source>
        <dbReference type="ARBA" id="ARBA00023082"/>
    </source>
</evidence>
<evidence type="ECO:0000259" key="6">
    <source>
        <dbReference type="Pfam" id="PF08281"/>
    </source>
</evidence>
<dbReference type="AlphaFoldDB" id="A0A7W8VBQ3"/>
<name>A0A7W8VBQ3_9ACTN</name>
<feature type="domain" description="RNA polymerase sigma factor 70 region 4 type 2" evidence="6">
    <location>
        <begin position="110"/>
        <end position="161"/>
    </location>
</feature>
<keyword evidence="9" id="KW-1185">Reference proteome</keyword>